<proteinExistence type="predicted"/>
<name>A0ACB8TBI3_9AGAM</name>
<dbReference type="Proteomes" id="UP000814140">
    <property type="component" value="Unassembled WGS sequence"/>
</dbReference>
<reference evidence="1" key="2">
    <citation type="journal article" date="2022" name="New Phytol.">
        <title>Evolutionary transition to the ectomycorrhizal habit in the genomes of a hyperdiverse lineage of mushroom-forming fungi.</title>
        <authorList>
            <person name="Looney B."/>
            <person name="Miyauchi S."/>
            <person name="Morin E."/>
            <person name="Drula E."/>
            <person name="Courty P.E."/>
            <person name="Kohler A."/>
            <person name="Kuo A."/>
            <person name="LaButti K."/>
            <person name="Pangilinan J."/>
            <person name="Lipzen A."/>
            <person name="Riley R."/>
            <person name="Andreopoulos W."/>
            <person name="He G."/>
            <person name="Johnson J."/>
            <person name="Nolan M."/>
            <person name="Tritt A."/>
            <person name="Barry K.W."/>
            <person name="Grigoriev I.V."/>
            <person name="Nagy L.G."/>
            <person name="Hibbett D."/>
            <person name="Henrissat B."/>
            <person name="Matheny P.B."/>
            <person name="Labbe J."/>
            <person name="Martin F.M."/>
        </authorList>
    </citation>
    <scope>NUCLEOTIDE SEQUENCE</scope>
    <source>
        <strain evidence="1">HHB10654</strain>
    </source>
</reference>
<accession>A0ACB8TBI3</accession>
<sequence>MSCSKLKYTNSARTIDEIPFGEASWHSFKVRYTGEVTHASPSWKRRTYEVHTRDAMTVLRNMLASPDFNGKWNHTPYEEYVRSDDGQRSRRYSNVMSGRWAWRQATKVAADPETHGSMLVPIILGADKTTVSVATGQQEFHPLYISTGLVTNEMRRAHREAVLPLAFLHIPHAPRESEDDPEFREFKKQLYHASIAHILDPVRPAMSNPVVVRCPDGHFRRAIFEIGPFIADYPEQVLLATIVQNWCPKCLARPEELDSKGAPRFRDQAQPFTDQFPRADIHELLSPDLLHQAVKGTFKDHLVEWVQQYVFANNAAKDAKAIMDDIDRKISAVPVFPGLRRFHEGRNFKQWTGDDSKALMKVFVPAIVGHVPDRMVQAIVAFLDFFYLARRSSHTTDSLAEMEATLVRFHEVREVFRDEGIRDDFRLPRQHALVHYVEGIKNFGSLTGLCSSITESKHIDAVKEPWRHSSKNNPLIEILVKNTRRHKMAAARVEFGERGMLHGDVLLGAKAEMGLAMPVEPEIGEGHDGGAVGDDDALLDVIGVAGKAKPLVVEMGKRPAYTRSIVTLAEEVGQPRLQELVRRFLFSQIYVDFEGDFETVPLGDCPPFSGAVSVFHNARATFYAPSEEAGPEGMHSELFRSTPAWYGQYERRDTVLVQNGSEDDVMRGMVVGRVMLLMQFTHEDVRYSCALVEWFLPVDDEPDPVTGMWIVKPEMVHGRRNVGVIHLDCMVRACHLIGLYGHKRLDKDFHFADSHVAFKGFYLNRYADYHSHECGP</sequence>
<organism evidence="1 2">
    <name type="scientific">Artomyces pyxidatus</name>
    <dbReference type="NCBI Taxonomy" id="48021"/>
    <lineage>
        <taxon>Eukaryota</taxon>
        <taxon>Fungi</taxon>
        <taxon>Dikarya</taxon>
        <taxon>Basidiomycota</taxon>
        <taxon>Agaricomycotina</taxon>
        <taxon>Agaricomycetes</taxon>
        <taxon>Russulales</taxon>
        <taxon>Auriscalpiaceae</taxon>
        <taxon>Artomyces</taxon>
    </lineage>
</organism>
<comment type="caution">
    <text evidence="1">The sequence shown here is derived from an EMBL/GenBank/DDBJ whole genome shotgun (WGS) entry which is preliminary data.</text>
</comment>
<gene>
    <name evidence="1" type="ORF">BV25DRAFT_1868788</name>
</gene>
<reference evidence="1" key="1">
    <citation type="submission" date="2021-03" db="EMBL/GenBank/DDBJ databases">
        <authorList>
            <consortium name="DOE Joint Genome Institute"/>
            <person name="Ahrendt S."/>
            <person name="Looney B.P."/>
            <person name="Miyauchi S."/>
            <person name="Morin E."/>
            <person name="Drula E."/>
            <person name="Courty P.E."/>
            <person name="Chicoki N."/>
            <person name="Fauchery L."/>
            <person name="Kohler A."/>
            <person name="Kuo A."/>
            <person name="Labutti K."/>
            <person name="Pangilinan J."/>
            <person name="Lipzen A."/>
            <person name="Riley R."/>
            <person name="Andreopoulos W."/>
            <person name="He G."/>
            <person name="Johnson J."/>
            <person name="Barry K.W."/>
            <person name="Grigoriev I.V."/>
            <person name="Nagy L."/>
            <person name="Hibbett D."/>
            <person name="Henrissat B."/>
            <person name="Matheny P.B."/>
            <person name="Labbe J."/>
            <person name="Martin F."/>
        </authorList>
    </citation>
    <scope>NUCLEOTIDE SEQUENCE</scope>
    <source>
        <strain evidence="1">HHB10654</strain>
    </source>
</reference>
<dbReference type="EMBL" id="MU277195">
    <property type="protein sequence ID" value="KAI0065531.1"/>
    <property type="molecule type" value="Genomic_DNA"/>
</dbReference>
<evidence type="ECO:0000313" key="1">
    <source>
        <dbReference type="EMBL" id="KAI0065531.1"/>
    </source>
</evidence>
<protein>
    <submittedName>
        <fullName evidence="1">Uncharacterized protein</fullName>
    </submittedName>
</protein>
<keyword evidence="2" id="KW-1185">Reference proteome</keyword>
<evidence type="ECO:0000313" key="2">
    <source>
        <dbReference type="Proteomes" id="UP000814140"/>
    </source>
</evidence>